<evidence type="ECO:0000313" key="2">
    <source>
        <dbReference type="Proteomes" id="UP000759537"/>
    </source>
</evidence>
<dbReference type="EMBL" id="WHVB01000028">
    <property type="protein sequence ID" value="KAF8469423.1"/>
    <property type="molecule type" value="Genomic_DNA"/>
</dbReference>
<proteinExistence type="predicted"/>
<reference evidence="1" key="2">
    <citation type="journal article" date="2020" name="Nat. Commun.">
        <title>Large-scale genome sequencing of mycorrhizal fungi provides insights into the early evolution of symbiotic traits.</title>
        <authorList>
            <person name="Miyauchi S."/>
            <person name="Kiss E."/>
            <person name="Kuo A."/>
            <person name="Drula E."/>
            <person name="Kohler A."/>
            <person name="Sanchez-Garcia M."/>
            <person name="Morin E."/>
            <person name="Andreopoulos B."/>
            <person name="Barry K.W."/>
            <person name="Bonito G."/>
            <person name="Buee M."/>
            <person name="Carver A."/>
            <person name="Chen C."/>
            <person name="Cichocki N."/>
            <person name="Clum A."/>
            <person name="Culley D."/>
            <person name="Crous P.W."/>
            <person name="Fauchery L."/>
            <person name="Girlanda M."/>
            <person name="Hayes R.D."/>
            <person name="Keri Z."/>
            <person name="LaButti K."/>
            <person name="Lipzen A."/>
            <person name="Lombard V."/>
            <person name="Magnuson J."/>
            <person name="Maillard F."/>
            <person name="Murat C."/>
            <person name="Nolan M."/>
            <person name="Ohm R.A."/>
            <person name="Pangilinan J."/>
            <person name="Pereira M.F."/>
            <person name="Perotto S."/>
            <person name="Peter M."/>
            <person name="Pfister S."/>
            <person name="Riley R."/>
            <person name="Sitrit Y."/>
            <person name="Stielow J.B."/>
            <person name="Szollosi G."/>
            <person name="Zifcakova L."/>
            <person name="Stursova M."/>
            <person name="Spatafora J.W."/>
            <person name="Tedersoo L."/>
            <person name="Vaario L.M."/>
            <person name="Yamada A."/>
            <person name="Yan M."/>
            <person name="Wang P."/>
            <person name="Xu J."/>
            <person name="Bruns T."/>
            <person name="Baldrian P."/>
            <person name="Vilgalys R."/>
            <person name="Dunand C."/>
            <person name="Henrissat B."/>
            <person name="Grigoriev I.V."/>
            <person name="Hibbett D."/>
            <person name="Nagy L.G."/>
            <person name="Martin F.M."/>
        </authorList>
    </citation>
    <scope>NUCLEOTIDE SEQUENCE</scope>
    <source>
        <strain evidence="1">Prilba</strain>
    </source>
</reference>
<gene>
    <name evidence="1" type="ORF">DFH94DRAFT_224061</name>
</gene>
<protein>
    <submittedName>
        <fullName evidence="1">Uncharacterized protein</fullName>
    </submittedName>
</protein>
<name>A0A9P5MQK6_9AGAM</name>
<organism evidence="1 2">
    <name type="scientific">Russula ochroleuca</name>
    <dbReference type="NCBI Taxonomy" id="152965"/>
    <lineage>
        <taxon>Eukaryota</taxon>
        <taxon>Fungi</taxon>
        <taxon>Dikarya</taxon>
        <taxon>Basidiomycota</taxon>
        <taxon>Agaricomycotina</taxon>
        <taxon>Agaricomycetes</taxon>
        <taxon>Russulales</taxon>
        <taxon>Russulaceae</taxon>
        <taxon>Russula</taxon>
    </lineage>
</organism>
<comment type="caution">
    <text evidence="1">The sequence shown here is derived from an EMBL/GenBank/DDBJ whole genome shotgun (WGS) entry which is preliminary data.</text>
</comment>
<dbReference type="Proteomes" id="UP000759537">
    <property type="component" value="Unassembled WGS sequence"/>
</dbReference>
<accession>A0A9P5MQK6</accession>
<dbReference type="AlphaFoldDB" id="A0A9P5MQK6"/>
<reference evidence="1" key="1">
    <citation type="submission" date="2019-10" db="EMBL/GenBank/DDBJ databases">
        <authorList>
            <consortium name="DOE Joint Genome Institute"/>
            <person name="Kuo A."/>
            <person name="Miyauchi S."/>
            <person name="Kiss E."/>
            <person name="Drula E."/>
            <person name="Kohler A."/>
            <person name="Sanchez-Garcia M."/>
            <person name="Andreopoulos B."/>
            <person name="Barry K.W."/>
            <person name="Bonito G."/>
            <person name="Buee M."/>
            <person name="Carver A."/>
            <person name="Chen C."/>
            <person name="Cichocki N."/>
            <person name="Clum A."/>
            <person name="Culley D."/>
            <person name="Crous P.W."/>
            <person name="Fauchery L."/>
            <person name="Girlanda M."/>
            <person name="Hayes R."/>
            <person name="Keri Z."/>
            <person name="LaButti K."/>
            <person name="Lipzen A."/>
            <person name="Lombard V."/>
            <person name="Magnuson J."/>
            <person name="Maillard F."/>
            <person name="Morin E."/>
            <person name="Murat C."/>
            <person name="Nolan M."/>
            <person name="Ohm R."/>
            <person name="Pangilinan J."/>
            <person name="Pereira M."/>
            <person name="Perotto S."/>
            <person name="Peter M."/>
            <person name="Riley R."/>
            <person name="Sitrit Y."/>
            <person name="Stielow B."/>
            <person name="Szollosi G."/>
            <person name="Zifcakova L."/>
            <person name="Stursova M."/>
            <person name="Spatafora J.W."/>
            <person name="Tedersoo L."/>
            <person name="Vaario L.-M."/>
            <person name="Yamada A."/>
            <person name="Yan M."/>
            <person name="Wang P."/>
            <person name="Xu J."/>
            <person name="Bruns T."/>
            <person name="Baldrian P."/>
            <person name="Vilgalys R."/>
            <person name="Henrissat B."/>
            <person name="Grigoriev I.V."/>
            <person name="Hibbett D."/>
            <person name="Nagy L.G."/>
            <person name="Martin F.M."/>
        </authorList>
    </citation>
    <scope>NUCLEOTIDE SEQUENCE</scope>
    <source>
        <strain evidence="1">Prilba</strain>
    </source>
</reference>
<keyword evidence="2" id="KW-1185">Reference proteome</keyword>
<evidence type="ECO:0000313" key="1">
    <source>
        <dbReference type="EMBL" id="KAF8469423.1"/>
    </source>
</evidence>
<sequence>MWFALNPLCILVSESPCDPLLPARGGLSSLLACDWHNWHPRSRMTCRVCSLLPRYDGEASTRAHITYFCFSLIRACLFRLYTMRIRSREMQLTTPMSIRRASWSRYKPPNVIWRLDRRVHPTLQPHTRRMAPYRGSPIQLSIASFTGMHTTILPATHARTGGGASTNRRTCAHECLVFTAVHRRAPQASNCRVPTAAPEICLNYSHTQSAYNFVSVSVGDRHQR</sequence>